<dbReference type="Gene3D" id="3.40.50.2000">
    <property type="entry name" value="Glycogen Phosphorylase B"/>
    <property type="match status" value="2"/>
</dbReference>
<evidence type="ECO:0008006" key="5">
    <source>
        <dbReference type="Google" id="ProtNLM"/>
    </source>
</evidence>
<accession>A0A1G1ZUB8</accession>
<dbReference type="InterPro" id="IPR028098">
    <property type="entry name" value="Glyco_trans_4-like_N"/>
</dbReference>
<dbReference type="Pfam" id="PF00534">
    <property type="entry name" value="Glycos_transf_1"/>
    <property type="match status" value="1"/>
</dbReference>
<dbReference type="AlphaFoldDB" id="A0A1G1ZUB8"/>
<dbReference type="Proteomes" id="UP000176284">
    <property type="component" value="Unassembled WGS sequence"/>
</dbReference>
<evidence type="ECO:0000313" key="3">
    <source>
        <dbReference type="EMBL" id="OGY67437.1"/>
    </source>
</evidence>
<evidence type="ECO:0000259" key="2">
    <source>
        <dbReference type="Pfam" id="PF13439"/>
    </source>
</evidence>
<evidence type="ECO:0000313" key="4">
    <source>
        <dbReference type="Proteomes" id="UP000176284"/>
    </source>
</evidence>
<comment type="caution">
    <text evidence="3">The sequence shown here is derived from an EMBL/GenBank/DDBJ whole genome shotgun (WGS) entry which is preliminary data.</text>
</comment>
<evidence type="ECO:0000259" key="1">
    <source>
        <dbReference type="Pfam" id="PF00534"/>
    </source>
</evidence>
<sequence>MNKDKKLKILFAIGRLSVGGAEKLLVKQLPVVSKEKFDPYLLTLFSEQKDSFVSEIILNSDHWKKLDFRSLFDPISWFRVFNFLRKEKFDAVITSLFSANLIVRILAILLRIPVIISYEHNLYPNKHRWQIWMDWLLAKWTDKIIVDSEAVRQFTAKQENIPIDKFLLMHIPPLLDMIGARNPDLVRKELGLPPSAKIILTVSRLVEEKGHRYLVDAAKKVLEEFPDAYFVIVGWGPLENSLKSQVKSLGLHERVFLPGRMDIRDVLPLADIYAEPAVMTDLPIAIMEAMRLAKPIVASTIGEIPVFVQDGKTGFLVNPKDSDSLAKKITQLLKDRVLRQKFGKTAEQTVQRYSLEEYEKNFEDLVLKIYQSKP</sequence>
<organism evidence="3 4">
    <name type="scientific">Candidatus Harrisonbacteria bacterium RIFCSPLOWO2_02_FULL_45_10c</name>
    <dbReference type="NCBI Taxonomy" id="1798410"/>
    <lineage>
        <taxon>Bacteria</taxon>
        <taxon>Candidatus Harrisoniibacteriota</taxon>
    </lineage>
</organism>
<proteinExistence type="predicted"/>
<reference evidence="3 4" key="1">
    <citation type="journal article" date="2016" name="Nat. Commun.">
        <title>Thousands of microbial genomes shed light on interconnected biogeochemical processes in an aquifer system.</title>
        <authorList>
            <person name="Anantharaman K."/>
            <person name="Brown C.T."/>
            <person name="Hug L.A."/>
            <person name="Sharon I."/>
            <person name="Castelle C.J."/>
            <person name="Probst A.J."/>
            <person name="Thomas B.C."/>
            <person name="Singh A."/>
            <person name="Wilkins M.J."/>
            <person name="Karaoz U."/>
            <person name="Brodie E.L."/>
            <person name="Williams K.H."/>
            <person name="Hubbard S.S."/>
            <person name="Banfield J.F."/>
        </authorList>
    </citation>
    <scope>NUCLEOTIDE SEQUENCE [LARGE SCALE GENOMIC DNA]</scope>
</reference>
<dbReference type="STRING" id="1798410.A3H63_02355"/>
<name>A0A1G1ZUB8_9BACT</name>
<dbReference type="GO" id="GO:0016757">
    <property type="term" value="F:glycosyltransferase activity"/>
    <property type="evidence" value="ECO:0007669"/>
    <property type="project" value="InterPro"/>
</dbReference>
<dbReference type="Pfam" id="PF13439">
    <property type="entry name" value="Glyco_transf_4"/>
    <property type="match status" value="1"/>
</dbReference>
<dbReference type="PANTHER" id="PTHR12526">
    <property type="entry name" value="GLYCOSYLTRANSFERASE"/>
    <property type="match status" value="1"/>
</dbReference>
<gene>
    <name evidence="3" type="ORF">A3H63_02355</name>
</gene>
<dbReference type="EMBL" id="MHJM01000025">
    <property type="protein sequence ID" value="OGY67437.1"/>
    <property type="molecule type" value="Genomic_DNA"/>
</dbReference>
<dbReference type="InterPro" id="IPR001296">
    <property type="entry name" value="Glyco_trans_1"/>
</dbReference>
<dbReference type="SUPFAM" id="SSF53756">
    <property type="entry name" value="UDP-Glycosyltransferase/glycogen phosphorylase"/>
    <property type="match status" value="1"/>
</dbReference>
<dbReference type="PANTHER" id="PTHR12526:SF637">
    <property type="entry name" value="GLYCOSYLTRANSFERASE EPSF-RELATED"/>
    <property type="match status" value="1"/>
</dbReference>
<feature type="domain" description="Glycosyl transferase family 1" evidence="1">
    <location>
        <begin position="187"/>
        <end position="348"/>
    </location>
</feature>
<feature type="domain" description="Glycosyltransferase subfamily 4-like N-terminal" evidence="2">
    <location>
        <begin position="18"/>
        <end position="162"/>
    </location>
</feature>
<protein>
    <recommendedName>
        <fullName evidence="5">Glycosyl transferase family 1 domain-containing protein</fullName>
    </recommendedName>
</protein>